<dbReference type="Proteomes" id="UP000187412">
    <property type="component" value="Unassembled WGS sequence"/>
</dbReference>
<comment type="caution">
    <text evidence="1">The sequence shown here is derived from an EMBL/GenBank/DDBJ whole genome shotgun (WGS) entry which is preliminary data.</text>
</comment>
<dbReference type="Gene3D" id="3.20.20.150">
    <property type="entry name" value="Divalent-metal-dependent TIM barrel enzymes"/>
    <property type="match status" value="1"/>
</dbReference>
<proteinExistence type="predicted"/>
<evidence type="ECO:0000313" key="1">
    <source>
        <dbReference type="EMBL" id="OMD36385.1"/>
    </source>
</evidence>
<protein>
    <recommendedName>
        <fullName evidence="3">Xylose isomerase-like TIM barrel domain-containing protein</fullName>
    </recommendedName>
</protein>
<evidence type="ECO:0008006" key="3">
    <source>
        <dbReference type="Google" id="ProtNLM"/>
    </source>
</evidence>
<dbReference type="SUPFAM" id="SSF51658">
    <property type="entry name" value="Xylose isomerase-like"/>
    <property type="match status" value="1"/>
</dbReference>
<gene>
    <name evidence="1" type="ORF">BSK56_32200</name>
</gene>
<organism evidence="1 2">
    <name type="scientific">Paenibacillus borealis</name>
    <dbReference type="NCBI Taxonomy" id="160799"/>
    <lineage>
        <taxon>Bacteria</taxon>
        <taxon>Bacillati</taxon>
        <taxon>Bacillota</taxon>
        <taxon>Bacilli</taxon>
        <taxon>Bacillales</taxon>
        <taxon>Paenibacillaceae</taxon>
        <taxon>Paenibacillus</taxon>
    </lineage>
</organism>
<reference evidence="1 2" key="1">
    <citation type="submission" date="2016-10" db="EMBL/GenBank/DDBJ databases">
        <title>Paenibacillus species isolates.</title>
        <authorList>
            <person name="Beno S.M."/>
        </authorList>
    </citation>
    <scope>NUCLEOTIDE SEQUENCE [LARGE SCALE GENOMIC DNA]</scope>
    <source>
        <strain evidence="1 2">FSL H7-0744</strain>
    </source>
</reference>
<sequence>MVRKLPMLGLKCSINEKQILNRLFYSPDLIELHLNEYDLNNLTQLSNIVRYLKSLEIKVYLHQPHTFEGKPLDILSNDLRSKDYYVDSLLKLQELSSREEIYCVIHPHYSLTKSGTLPDENKIIQMNSERMYNALWKLSSRSLDRILWENSCLGIFSTENPLWTSHIVKPLGIRLCYDISHAFIGFNGCQNELEKSILDNNDQIDYFHVVDSRGERIHDSLALGKGKIKWSTLYEYIVSKNCLFEIGLSDQFDCKPMIDSFEYLAFIGANESKE</sequence>
<dbReference type="EMBL" id="MPTB01000080">
    <property type="protein sequence ID" value="OMD36385.1"/>
    <property type="molecule type" value="Genomic_DNA"/>
</dbReference>
<accession>A0ABX3GVR5</accession>
<dbReference type="InterPro" id="IPR036237">
    <property type="entry name" value="Xyl_isomerase-like_sf"/>
</dbReference>
<keyword evidence="2" id="KW-1185">Reference proteome</keyword>
<dbReference type="RefSeq" id="WP_076114440.1">
    <property type="nucleotide sequence ID" value="NZ_MPTB01000080.1"/>
</dbReference>
<evidence type="ECO:0000313" key="2">
    <source>
        <dbReference type="Proteomes" id="UP000187412"/>
    </source>
</evidence>
<name>A0ABX3GVR5_PAEBO</name>